<reference evidence="2 3" key="1">
    <citation type="submission" date="2020-01" db="EMBL/GenBank/DDBJ databases">
        <authorList>
            <consortium name="DOE Joint Genome Institute"/>
            <person name="Haridas S."/>
            <person name="Albert R."/>
            <person name="Binder M."/>
            <person name="Bloem J."/>
            <person name="Labutti K."/>
            <person name="Salamov A."/>
            <person name="Andreopoulos B."/>
            <person name="Baker S.E."/>
            <person name="Barry K."/>
            <person name="Bills G."/>
            <person name="Bluhm B.H."/>
            <person name="Cannon C."/>
            <person name="Castanera R."/>
            <person name="Culley D.E."/>
            <person name="Daum C."/>
            <person name="Ezra D."/>
            <person name="Gonzalez J.B."/>
            <person name="Henrissat B."/>
            <person name="Kuo A."/>
            <person name="Liang C."/>
            <person name="Lipzen A."/>
            <person name="Lutzoni F."/>
            <person name="Magnuson J."/>
            <person name="Mondo S."/>
            <person name="Nolan M."/>
            <person name="Ohm R."/>
            <person name="Pangilinan J."/>
            <person name="Park H.-J.H."/>
            <person name="Ramirez L."/>
            <person name="Alfaro M."/>
            <person name="Sun H."/>
            <person name="Tritt A."/>
            <person name="Yoshinaga Y."/>
            <person name="Zwiers L.-H.L."/>
            <person name="Turgeon B.G."/>
            <person name="Goodwin S.B."/>
            <person name="Spatafora J.W."/>
            <person name="Crous P.W."/>
            <person name="Grigoriev I.V."/>
        </authorList>
    </citation>
    <scope>NUCLEOTIDE SEQUENCE [LARGE SCALE GENOMIC DNA]</scope>
    <source>
        <strain evidence="2 3">CBS 611.86</strain>
    </source>
</reference>
<feature type="region of interest" description="Disordered" evidence="1">
    <location>
        <begin position="35"/>
        <end position="55"/>
    </location>
</feature>
<protein>
    <submittedName>
        <fullName evidence="2">Uncharacterized protein</fullName>
    </submittedName>
</protein>
<evidence type="ECO:0000256" key="1">
    <source>
        <dbReference type="SAM" id="MobiDB-lite"/>
    </source>
</evidence>
<keyword evidence="3" id="KW-1185">Reference proteome</keyword>
<sequence>MEVEEGNMLCGLASAFRSRPFIVVHPPPYAITTGSPFAHPLRKHPSVRPTDSSTPLAHLSASYSSRIRIIVSSFLFQQHRFVQSPSNHPQQEHIRHGQKTPNGYTHGMKVFTLQDYVTRSSLTKTQVNFQHFPFATAALRNLAFDGVLDTKTNLLCAGHAGCKPAFWGKRRTGCKHAGGARRRPCSAAYKWSVRNPVSRKDPGRVGRSE</sequence>
<proteinExistence type="predicted"/>
<organism evidence="2 3">
    <name type="scientific">Massariosphaeria phaeospora</name>
    <dbReference type="NCBI Taxonomy" id="100035"/>
    <lineage>
        <taxon>Eukaryota</taxon>
        <taxon>Fungi</taxon>
        <taxon>Dikarya</taxon>
        <taxon>Ascomycota</taxon>
        <taxon>Pezizomycotina</taxon>
        <taxon>Dothideomycetes</taxon>
        <taxon>Pleosporomycetidae</taxon>
        <taxon>Pleosporales</taxon>
        <taxon>Pleosporales incertae sedis</taxon>
        <taxon>Massariosphaeria</taxon>
    </lineage>
</organism>
<dbReference type="Proteomes" id="UP000481861">
    <property type="component" value="Unassembled WGS sequence"/>
</dbReference>
<dbReference type="EMBL" id="JAADJZ010000005">
    <property type="protein sequence ID" value="KAF2875081.1"/>
    <property type="molecule type" value="Genomic_DNA"/>
</dbReference>
<comment type="caution">
    <text evidence="2">The sequence shown here is derived from an EMBL/GenBank/DDBJ whole genome shotgun (WGS) entry which is preliminary data.</text>
</comment>
<evidence type="ECO:0000313" key="3">
    <source>
        <dbReference type="Proteomes" id="UP000481861"/>
    </source>
</evidence>
<name>A0A7C8MEM4_9PLEO</name>
<gene>
    <name evidence="2" type="ORF">BDV95DRAFT_307820</name>
</gene>
<accession>A0A7C8MEM4</accession>
<evidence type="ECO:0000313" key="2">
    <source>
        <dbReference type="EMBL" id="KAF2875081.1"/>
    </source>
</evidence>
<dbReference type="AlphaFoldDB" id="A0A7C8MEM4"/>